<dbReference type="InterPro" id="IPR018948">
    <property type="entry name" value="GTP-bd_TrmE_N"/>
</dbReference>
<dbReference type="GO" id="GO:0005737">
    <property type="term" value="C:cytoplasm"/>
    <property type="evidence" value="ECO:0007669"/>
    <property type="project" value="UniProtKB-SubCell"/>
</dbReference>
<dbReference type="NCBIfam" id="NF003661">
    <property type="entry name" value="PRK05291.1-3"/>
    <property type="match status" value="1"/>
</dbReference>
<evidence type="ECO:0000256" key="3">
    <source>
        <dbReference type="ARBA" id="ARBA00022741"/>
    </source>
</evidence>
<keyword evidence="4 8" id="KW-0378">Hydrolase</keyword>
<comment type="subcellular location">
    <subcellularLocation>
        <location evidence="8">Cytoplasm</location>
    </subcellularLocation>
</comment>
<evidence type="ECO:0000256" key="7">
    <source>
        <dbReference type="ARBA" id="ARBA00023134"/>
    </source>
</evidence>
<keyword evidence="12" id="KW-1185">Reference proteome</keyword>
<evidence type="ECO:0000256" key="4">
    <source>
        <dbReference type="ARBA" id="ARBA00022801"/>
    </source>
</evidence>
<feature type="binding site" evidence="8">
    <location>
        <position position="78"/>
    </location>
    <ligand>
        <name>(6S)-5-formyl-5,6,7,8-tetrahydrofolate</name>
        <dbReference type="ChEBI" id="CHEBI:57457"/>
    </ligand>
</feature>
<dbReference type="InterPro" id="IPR027266">
    <property type="entry name" value="TrmE/GcvT-like"/>
</dbReference>
<reference evidence="11 12" key="1">
    <citation type="journal article" date="2013" name="Int. J. Syst. Evol. Microbiol.">
        <title>Hoeflea suaedae sp. nov., an endophytic bacterium isolated from the root of the halophyte Suaeda maritima.</title>
        <authorList>
            <person name="Chung E.J."/>
            <person name="Park J.A."/>
            <person name="Pramanik P."/>
            <person name="Bibi F."/>
            <person name="Jeon C.O."/>
            <person name="Chung Y.R."/>
        </authorList>
    </citation>
    <scope>NUCLEOTIDE SEQUENCE [LARGE SCALE GENOMIC DNA]</scope>
    <source>
        <strain evidence="11 12">YC6898</strain>
    </source>
</reference>
<dbReference type="SUPFAM" id="SSF52540">
    <property type="entry name" value="P-loop containing nucleoside triphosphate hydrolases"/>
    <property type="match status" value="1"/>
</dbReference>
<evidence type="ECO:0000256" key="2">
    <source>
        <dbReference type="ARBA" id="ARBA00022694"/>
    </source>
</evidence>
<proteinExistence type="inferred from homology"/>
<keyword evidence="8" id="KW-0963">Cytoplasm</keyword>
<organism evidence="11 12">
    <name type="scientific">Pseudohoeflea suaedae</name>
    <dbReference type="NCBI Taxonomy" id="877384"/>
    <lineage>
        <taxon>Bacteria</taxon>
        <taxon>Pseudomonadati</taxon>
        <taxon>Pseudomonadota</taxon>
        <taxon>Alphaproteobacteria</taxon>
        <taxon>Hyphomicrobiales</taxon>
        <taxon>Rhizobiaceae</taxon>
        <taxon>Pseudohoeflea</taxon>
    </lineage>
</organism>
<evidence type="ECO:0000256" key="5">
    <source>
        <dbReference type="ARBA" id="ARBA00022842"/>
    </source>
</evidence>
<dbReference type="InterPro" id="IPR027417">
    <property type="entry name" value="P-loop_NTPase"/>
</dbReference>
<dbReference type="InterPro" id="IPR025867">
    <property type="entry name" value="MnmE_helical"/>
</dbReference>
<accession>A0A4R5PMP5</accession>
<dbReference type="GO" id="GO:0002098">
    <property type="term" value="P:tRNA wobble uridine modification"/>
    <property type="evidence" value="ECO:0007669"/>
    <property type="project" value="TreeGrafter"/>
</dbReference>
<comment type="function">
    <text evidence="8">Exhibits a very high intrinsic GTPase hydrolysis rate. Involved in the addition of a carboxymethylaminomethyl (cmnm) group at the wobble position (U34) of certain tRNAs, forming tRNA-cmnm(5)s(2)U34.</text>
</comment>
<dbReference type="PANTHER" id="PTHR42714:SF2">
    <property type="entry name" value="TRNA MODIFICATION GTPASE GTPBP3, MITOCHONDRIAL"/>
    <property type="match status" value="1"/>
</dbReference>
<comment type="caution">
    <text evidence="11">The sequence shown here is derived from an EMBL/GenBank/DDBJ whole genome shotgun (WGS) entry which is preliminary data.</text>
</comment>
<dbReference type="Pfam" id="PF12631">
    <property type="entry name" value="MnmE_helical"/>
    <property type="match status" value="1"/>
</dbReference>
<comment type="similarity">
    <text evidence="1 8 9">Belongs to the TRAFAC class TrmE-Era-EngA-EngB-Septin-like GTPase superfamily. TrmE GTPase family.</text>
</comment>
<evidence type="ECO:0000256" key="1">
    <source>
        <dbReference type="ARBA" id="ARBA00011043"/>
    </source>
</evidence>
<dbReference type="CDD" id="cd04164">
    <property type="entry name" value="trmE"/>
    <property type="match status" value="1"/>
</dbReference>
<dbReference type="Gene3D" id="3.40.50.300">
    <property type="entry name" value="P-loop containing nucleotide triphosphate hydrolases"/>
    <property type="match status" value="1"/>
</dbReference>
<dbReference type="FunFam" id="3.30.1360.120:FF:000007">
    <property type="entry name" value="tRNA modification GTPase GTPBP3, mitochondrial"/>
    <property type="match status" value="1"/>
</dbReference>
<dbReference type="PROSITE" id="PS51709">
    <property type="entry name" value="G_TRME"/>
    <property type="match status" value="1"/>
</dbReference>
<feature type="binding site" evidence="8">
    <location>
        <position position="229"/>
    </location>
    <ligand>
        <name>Mg(2+)</name>
        <dbReference type="ChEBI" id="CHEBI:18420"/>
    </ligand>
</feature>
<keyword evidence="2 8" id="KW-0819">tRNA processing</keyword>
<dbReference type="InterPro" id="IPR004520">
    <property type="entry name" value="GTPase_MnmE"/>
</dbReference>
<comment type="caution">
    <text evidence="8">Lacks conserved residue(s) required for the propagation of feature annotation.</text>
</comment>
<sequence length="433" mass="47056">MSETIFSLSTGGLPSGVAVIRISGSGTRFAFETICGSVPEARHAAYRVFRDSDGQPIDRGLALYFPAPASFTGEECGEFHLHGSRAVVARFLEVLSALDGFRQAEAGEFTRRAFDNGKMDLTAVEGLSDLLAAETEMQRRAALDQAGGHLNSLYEGWMHRLTHCRAMLEADFDFADEEDVPGTVADQVWPDITALKSEIEQHIQCVKWGETIRDGFRVALVGAPNVGKSTLLNRLADRDVAIVSDRPGTTRDSIEVRLDIGGHLVRVIDTAGLRETEDEVESEGIRRSLRMAEAADLILLLDDGNSEIPDRLPDVPCIRVHSKSDIRDVTEGPGSLSLSAVSGEGVRQLIDLIARELAQRSGRIEGLPNRQRHETLLREAVSRIEAGLEARVLGSEIAASELMAASEALGRITGRVNVEDLLGVIFSQFCIGK</sequence>
<dbReference type="NCBIfam" id="TIGR00450">
    <property type="entry name" value="mnmE_trmE_thdF"/>
    <property type="match status" value="1"/>
</dbReference>
<dbReference type="Pfam" id="PF10396">
    <property type="entry name" value="TrmE_N"/>
    <property type="match status" value="1"/>
</dbReference>
<dbReference type="CDD" id="cd14858">
    <property type="entry name" value="TrmE_N"/>
    <property type="match status" value="1"/>
</dbReference>
<keyword evidence="3 8" id="KW-0547">Nucleotide-binding</keyword>
<dbReference type="PANTHER" id="PTHR42714">
    <property type="entry name" value="TRNA MODIFICATION GTPASE GTPBP3"/>
    <property type="match status" value="1"/>
</dbReference>
<dbReference type="HAMAP" id="MF_00379">
    <property type="entry name" value="GTPase_MnmE"/>
    <property type="match status" value="1"/>
</dbReference>
<dbReference type="Pfam" id="PF01926">
    <property type="entry name" value="MMR_HSR1"/>
    <property type="match status" value="1"/>
</dbReference>
<dbReference type="GO" id="GO:0030488">
    <property type="term" value="P:tRNA methylation"/>
    <property type="evidence" value="ECO:0007669"/>
    <property type="project" value="TreeGrafter"/>
</dbReference>
<evidence type="ECO:0000259" key="10">
    <source>
        <dbReference type="PROSITE" id="PS51709"/>
    </source>
</evidence>
<gene>
    <name evidence="8 11" type="primary">mnmE</name>
    <name evidence="8" type="synonym">trmE</name>
    <name evidence="11" type="ORF">E2A64_01325</name>
</gene>
<protein>
    <recommendedName>
        <fullName evidence="8">tRNA modification GTPase MnmE</fullName>
        <ecNumber evidence="8">3.6.-.-</ecNumber>
    </recommendedName>
</protein>
<dbReference type="RefSeq" id="WP_133282648.1">
    <property type="nucleotide sequence ID" value="NZ_SMSI01000001.1"/>
</dbReference>
<comment type="cofactor">
    <cofactor evidence="8">
        <name>K(+)</name>
        <dbReference type="ChEBI" id="CHEBI:29103"/>
    </cofactor>
    <text evidence="8">Binds 1 potassium ion per subunit.</text>
</comment>
<comment type="subunit">
    <text evidence="8">Homodimer. Heterotetramer of two MnmE and two MnmG subunits.</text>
</comment>
<evidence type="ECO:0000256" key="6">
    <source>
        <dbReference type="ARBA" id="ARBA00022958"/>
    </source>
</evidence>
<evidence type="ECO:0000313" key="12">
    <source>
        <dbReference type="Proteomes" id="UP000295131"/>
    </source>
</evidence>
<keyword evidence="6 8" id="KW-0630">Potassium</keyword>
<feature type="binding site" evidence="8">
    <location>
        <position position="118"/>
    </location>
    <ligand>
        <name>(6S)-5-formyl-5,6,7,8-tetrahydrofolate</name>
        <dbReference type="ChEBI" id="CHEBI:57457"/>
    </ligand>
</feature>
<dbReference type="InterPro" id="IPR027368">
    <property type="entry name" value="MnmE_dom2"/>
</dbReference>
<evidence type="ECO:0000256" key="8">
    <source>
        <dbReference type="HAMAP-Rule" id="MF_00379"/>
    </source>
</evidence>
<dbReference type="GO" id="GO:0005525">
    <property type="term" value="F:GTP binding"/>
    <property type="evidence" value="ECO:0007669"/>
    <property type="project" value="UniProtKB-UniRule"/>
</dbReference>
<keyword evidence="5 8" id="KW-0460">Magnesium</keyword>
<dbReference type="Gene3D" id="3.30.1360.120">
    <property type="entry name" value="Probable tRNA modification gtpase trme, domain 1"/>
    <property type="match status" value="1"/>
</dbReference>
<name>A0A4R5PMP5_9HYPH</name>
<feature type="binding site" evidence="8">
    <location>
        <position position="250"/>
    </location>
    <ligand>
        <name>Mg(2+)</name>
        <dbReference type="ChEBI" id="CHEBI:18420"/>
    </ligand>
</feature>
<dbReference type="AlphaFoldDB" id="A0A4R5PMP5"/>
<feature type="binding site" evidence="8">
    <location>
        <position position="433"/>
    </location>
    <ligand>
        <name>(6S)-5-formyl-5,6,7,8-tetrahydrofolate</name>
        <dbReference type="ChEBI" id="CHEBI:57457"/>
    </ligand>
</feature>
<dbReference type="EC" id="3.6.-.-" evidence="8"/>
<dbReference type="InterPro" id="IPR005225">
    <property type="entry name" value="Small_GTP-bd"/>
</dbReference>
<feature type="binding site" evidence="8">
    <location>
        <begin position="269"/>
        <end position="272"/>
    </location>
    <ligand>
        <name>GTP</name>
        <dbReference type="ChEBI" id="CHEBI:37565"/>
    </ligand>
</feature>
<dbReference type="GO" id="GO:0046872">
    <property type="term" value="F:metal ion binding"/>
    <property type="evidence" value="ECO:0007669"/>
    <property type="project" value="UniProtKB-KW"/>
</dbReference>
<feature type="domain" description="TrmE-type G" evidence="10">
    <location>
        <begin position="215"/>
        <end position="358"/>
    </location>
</feature>
<dbReference type="Gene3D" id="1.20.120.430">
    <property type="entry name" value="tRNA modification GTPase MnmE domain 2"/>
    <property type="match status" value="1"/>
</dbReference>
<dbReference type="EMBL" id="SMSI01000001">
    <property type="protein sequence ID" value="TDH37811.1"/>
    <property type="molecule type" value="Genomic_DNA"/>
</dbReference>
<dbReference type="NCBIfam" id="TIGR00231">
    <property type="entry name" value="small_GTP"/>
    <property type="match status" value="1"/>
</dbReference>
<feature type="binding site" evidence="8">
    <location>
        <begin position="244"/>
        <end position="250"/>
    </location>
    <ligand>
        <name>GTP</name>
        <dbReference type="ChEBI" id="CHEBI:37565"/>
    </ligand>
</feature>
<dbReference type="PRINTS" id="PR00449">
    <property type="entry name" value="RASTRNSFRMNG"/>
</dbReference>
<evidence type="ECO:0000256" key="9">
    <source>
        <dbReference type="RuleBase" id="RU003313"/>
    </source>
</evidence>
<keyword evidence="7 8" id="KW-0342">GTP-binding</keyword>
<dbReference type="Proteomes" id="UP000295131">
    <property type="component" value="Unassembled WGS sequence"/>
</dbReference>
<dbReference type="InterPro" id="IPR031168">
    <property type="entry name" value="G_TrmE"/>
</dbReference>
<feature type="binding site" evidence="8">
    <location>
        <begin position="225"/>
        <end position="230"/>
    </location>
    <ligand>
        <name>GTP</name>
        <dbReference type="ChEBI" id="CHEBI:37565"/>
    </ligand>
</feature>
<dbReference type="InterPro" id="IPR006073">
    <property type="entry name" value="GTP-bd"/>
</dbReference>
<keyword evidence="8" id="KW-0479">Metal-binding</keyword>
<dbReference type="OrthoDB" id="9805918at2"/>
<evidence type="ECO:0000313" key="11">
    <source>
        <dbReference type="EMBL" id="TDH37811.1"/>
    </source>
</evidence>
<feature type="binding site" evidence="8">
    <location>
        <position position="21"/>
    </location>
    <ligand>
        <name>(6S)-5-formyl-5,6,7,8-tetrahydrofolate</name>
        <dbReference type="ChEBI" id="CHEBI:57457"/>
    </ligand>
</feature>
<dbReference type="GO" id="GO:0003924">
    <property type="term" value="F:GTPase activity"/>
    <property type="evidence" value="ECO:0007669"/>
    <property type="project" value="UniProtKB-UniRule"/>
</dbReference>